<gene>
    <name evidence="1" type="ORF">AVEN_1728_1</name>
</gene>
<dbReference type="EMBL" id="BGPR01172040">
    <property type="protein sequence ID" value="GBM34264.1"/>
    <property type="molecule type" value="Genomic_DNA"/>
</dbReference>
<sequence length="49" mass="5492">MNFHVADLPESERTISGIRKELAGRNLLLSLATESVDSCRILVEIPLRK</sequence>
<organism evidence="1 2">
    <name type="scientific">Araneus ventricosus</name>
    <name type="common">Orbweaver spider</name>
    <name type="synonym">Epeira ventricosa</name>
    <dbReference type="NCBI Taxonomy" id="182803"/>
    <lineage>
        <taxon>Eukaryota</taxon>
        <taxon>Metazoa</taxon>
        <taxon>Ecdysozoa</taxon>
        <taxon>Arthropoda</taxon>
        <taxon>Chelicerata</taxon>
        <taxon>Arachnida</taxon>
        <taxon>Araneae</taxon>
        <taxon>Araneomorphae</taxon>
        <taxon>Entelegynae</taxon>
        <taxon>Araneoidea</taxon>
        <taxon>Araneidae</taxon>
        <taxon>Araneus</taxon>
    </lineage>
</organism>
<dbReference type="Proteomes" id="UP000499080">
    <property type="component" value="Unassembled WGS sequence"/>
</dbReference>
<reference evidence="1 2" key="1">
    <citation type="journal article" date="2019" name="Sci. Rep.">
        <title>Orb-weaving spider Araneus ventricosus genome elucidates the spidroin gene catalogue.</title>
        <authorList>
            <person name="Kono N."/>
            <person name="Nakamura H."/>
            <person name="Ohtoshi R."/>
            <person name="Moran D.A.P."/>
            <person name="Shinohara A."/>
            <person name="Yoshida Y."/>
            <person name="Fujiwara M."/>
            <person name="Mori M."/>
            <person name="Tomita M."/>
            <person name="Arakawa K."/>
        </authorList>
    </citation>
    <scope>NUCLEOTIDE SEQUENCE [LARGE SCALE GENOMIC DNA]</scope>
</reference>
<evidence type="ECO:0000313" key="2">
    <source>
        <dbReference type="Proteomes" id="UP000499080"/>
    </source>
</evidence>
<keyword evidence="2" id="KW-1185">Reference proteome</keyword>
<evidence type="ECO:0000313" key="1">
    <source>
        <dbReference type="EMBL" id="GBM34264.1"/>
    </source>
</evidence>
<protein>
    <submittedName>
        <fullName evidence="1">Uncharacterized protein</fullName>
    </submittedName>
</protein>
<dbReference type="AlphaFoldDB" id="A0A4Y2F2G1"/>
<name>A0A4Y2F2G1_ARAVE</name>
<comment type="caution">
    <text evidence="1">The sequence shown here is derived from an EMBL/GenBank/DDBJ whole genome shotgun (WGS) entry which is preliminary data.</text>
</comment>
<proteinExistence type="predicted"/>
<accession>A0A4Y2F2G1</accession>
<feature type="non-terminal residue" evidence="1">
    <location>
        <position position="49"/>
    </location>
</feature>